<sequence length="827" mass="89031">MWSNLGDRLANLGDAITTGASAHAKRLHEEQHQPGSNNSSPSKQTGGGSGADTKSGTVVELPPPPGAAAVDDASFSPQQQALFPGSRWTTNLTATLSDKQNQQAMIGSLRNWTHSVMESTKHIVDETREVLEKEQARIQATAPSFFSKGGGPYKRDINLPLDVEALRDAEVVYVTDRIVTLSHPYMQSTTDGDITPDRKLAAVGHLLQKRHGGRYMVWNLSEVEYESSVLDDQVLVYKFPGSPSPPLGLLLKLLMSMESWLKADERNVAVIHCLTGRGRTSTVLAAFLCWTGEAGFSDVNVALEYIARCKRVAVEALTIPSQVRPSQPPLMLKRIIMSDAPKFGKRQATTPDGAEDTASEALLGCAPYLQIFKAGNLIFTTAASVNYAQNKDDLPFCAVGDGTVSFLTEAVVQGDILLRCRHLTKSGQRVSMFRCAFHTGYVPPKVLRLTKAQLDGACGDKRFSDDFFLDLIFEPCDEATASKHLMVNNEKASAAIGGGSGGEDAEKENDDCANEAANRRSMGTAVDSANTFSASAYDSMLHRDSRFWDVIAARREENMKKMAELKKEGAANESETKEEVGLPLSGPTIGRRRDFSSKQSAGASADGGNASTDSAGESKANTTKKEQNPLSAFSIGEEFGMSPEVPPKQIVAVSADKPIVAPSSPPAKPKKDALMDALNDLDVDELDDDDDHELHETTPSPPLTEEVVFESATPVGKVADQEVSNVQTQPPLDTEASGEGVISEPAVPAVEQAHDNVMEECKPAEVPTDNGIDASYDELLAGMDDDLANLDIDNADGDDLLGDFDGEFDDDDADLDDLENFLTNMSK</sequence>
<protein>
    <recommendedName>
        <fullName evidence="8">Phosphatidylinositol-3,4,5-trisphosphate 3-phosphatase</fullName>
    </recommendedName>
</protein>
<dbReference type="HOGENOM" id="CLU_342746_0_0_1"/>
<evidence type="ECO:0000313" key="6">
    <source>
        <dbReference type="EMBL" id="EED89998.1"/>
    </source>
</evidence>
<dbReference type="PANTHER" id="PTHR12305">
    <property type="entry name" value="PHOSPHATASE WITH HOMOLOGY TO TENSIN"/>
    <property type="match status" value="1"/>
</dbReference>
<evidence type="ECO:0008006" key="8">
    <source>
        <dbReference type="Google" id="ProtNLM"/>
    </source>
</evidence>
<dbReference type="InterPro" id="IPR051281">
    <property type="entry name" value="Dual-spec_lipid-protein_phosph"/>
</dbReference>
<dbReference type="Pfam" id="PF10409">
    <property type="entry name" value="PTEN_C2"/>
    <property type="match status" value="1"/>
</dbReference>
<dbReference type="Gene3D" id="3.90.190.10">
    <property type="entry name" value="Protein tyrosine phosphatase superfamily"/>
    <property type="match status" value="1"/>
</dbReference>
<evidence type="ECO:0000256" key="1">
    <source>
        <dbReference type="ARBA" id="ARBA00022801"/>
    </source>
</evidence>
<feature type="compositionally biased region" description="Basic and acidic residues" evidence="2">
    <location>
        <begin position="566"/>
        <end position="580"/>
    </location>
</feature>
<evidence type="ECO:0000256" key="2">
    <source>
        <dbReference type="SAM" id="MobiDB-lite"/>
    </source>
</evidence>
<dbReference type="EMBL" id="CM000646">
    <property type="protein sequence ID" value="EED89998.1"/>
    <property type="molecule type" value="Genomic_DNA"/>
</dbReference>
<dbReference type="PaxDb" id="35128-Thaps24137"/>
<dbReference type="CDD" id="cd14497">
    <property type="entry name" value="PTP_PTEN-like"/>
    <property type="match status" value="1"/>
</dbReference>
<dbReference type="PROSITE" id="PS51181">
    <property type="entry name" value="PPASE_TENSIN"/>
    <property type="match status" value="1"/>
</dbReference>
<keyword evidence="1" id="KW-0378">Hydrolase</keyword>
<evidence type="ECO:0000313" key="7">
    <source>
        <dbReference type="Proteomes" id="UP000001449"/>
    </source>
</evidence>
<dbReference type="SUPFAM" id="SSF52799">
    <property type="entry name" value="(Phosphotyrosine protein) phosphatases II"/>
    <property type="match status" value="1"/>
</dbReference>
<dbReference type="STRING" id="35128.B8C968"/>
<dbReference type="InterPro" id="IPR035892">
    <property type="entry name" value="C2_domain_sf"/>
</dbReference>
<evidence type="ECO:0000259" key="4">
    <source>
        <dbReference type="PROSITE" id="PS51181"/>
    </source>
</evidence>
<name>B8C968_THAPS</name>
<dbReference type="Gene3D" id="2.60.40.1110">
    <property type="match status" value="1"/>
</dbReference>
<dbReference type="SUPFAM" id="SSF49562">
    <property type="entry name" value="C2 domain (Calcium/lipid-binding domain, CaLB)"/>
    <property type="match status" value="1"/>
</dbReference>
<dbReference type="InterPro" id="IPR029023">
    <property type="entry name" value="Tensin_phosphatase"/>
</dbReference>
<evidence type="ECO:0000259" key="5">
    <source>
        <dbReference type="PROSITE" id="PS51182"/>
    </source>
</evidence>
<dbReference type="InterPro" id="IPR000387">
    <property type="entry name" value="Tyr_Pase_dom"/>
</dbReference>
<dbReference type="InterPro" id="IPR014020">
    <property type="entry name" value="Tensin_C2-dom"/>
</dbReference>
<organism evidence="6 7">
    <name type="scientific">Thalassiosira pseudonana</name>
    <name type="common">Marine diatom</name>
    <name type="synonym">Cyclotella nana</name>
    <dbReference type="NCBI Taxonomy" id="35128"/>
    <lineage>
        <taxon>Eukaryota</taxon>
        <taxon>Sar</taxon>
        <taxon>Stramenopiles</taxon>
        <taxon>Ochrophyta</taxon>
        <taxon>Bacillariophyta</taxon>
        <taxon>Coscinodiscophyceae</taxon>
        <taxon>Thalassiosirophycidae</taxon>
        <taxon>Thalassiosirales</taxon>
        <taxon>Thalassiosiraceae</taxon>
        <taxon>Thalassiosira</taxon>
    </lineage>
</organism>
<dbReference type="PROSITE" id="PS51182">
    <property type="entry name" value="C2_TENSIN"/>
    <property type="match status" value="1"/>
</dbReference>
<feature type="compositionally biased region" description="Acidic residues" evidence="2">
    <location>
        <begin position="679"/>
        <end position="691"/>
    </location>
</feature>
<feature type="compositionally biased region" description="Low complexity" evidence="2">
    <location>
        <begin position="600"/>
        <end position="615"/>
    </location>
</feature>
<feature type="domain" description="Phosphatase tensin-type" evidence="4">
    <location>
        <begin position="160"/>
        <end position="336"/>
    </location>
</feature>
<feature type="region of interest" description="Disordered" evidence="2">
    <location>
        <begin position="22"/>
        <end position="73"/>
    </location>
</feature>
<dbReference type="PANTHER" id="PTHR12305:SF94">
    <property type="entry name" value="PHOSPHATIDYLINOSITOL-3,4,5-TRISPHOSPHATE 3-PHOSPHATASE"/>
    <property type="match status" value="1"/>
</dbReference>
<feature type="compositionally biased region" description="Polar residues" evidence="2">
    <location>
        <begin position="33"/>
        <end position="44"/>
    </location>
</feature>
<feature type="region of interest" description="Disordered" evidence="2">
    <location>
        <begin position="566"/>
        <end position="707"/>
    </location>
</feature>
<dbReference type="eggNOG" id="KOG2283">
    <property type="taxonomic scope" value="Eukaryota"/>
</dbReference>
<dbReference type="KEGG" id="tps:THAPSDRAFT_24137"/>
<dbReference type="GO" id="GO:0016791">
    <property type="term" value="F:phosphatase activity"/>
    <property type="evidence" value="ECO:0007669"/>
    <property type="project" value="UniProtKB-ARBA"/>
</dbReference>
<dbReference type="InParanoid" id="B8C968"/>
<accession>B8C968</accession>
<dbReference type="SMART" id="SM01326">
    <property type="entry name" value="PTEN_C2"/>
    <property type="match status" value="1"/>
</dbReference>
<gene>
    <name evidence="6" type="ORF">THAPSDRAFT_24137</name>
</gene>
<proteinExistence type="predicted"/>
<dbReference type="RefSeq" id="XP_002292802.1">
    <property type="nucleotide sequence ID" value="XM_002292766.1"/>
</dbReference>
<dbReference type="PROSITE" id="PS00383">
    <property type="entry name" value="TYR_PHOSPHATASE_1"/>
    <property type="match status" value="1"/>
</dbReference>
<keyword evidence="7" id="KW-1185">Reference proteome</keyword>
<evidence type="ECO:0000259" key="3">
    <source>
        <dbReference type="PROSITE" id="PS50056"/>
    </source>
</evidence>
<dbReference type="Proteomes" id="UP000001449">
    <property type="component" value="Chromosome 10"/>
</dbReference>
<feature type="domain" description="Tyrosine specific protein phosphatases" evidence="3">
    <location>
        <begin position="251"/>
        <end position="316"/>
    </location>
</feature>
<dbReference type="PROSITE" id="PS50056">
    <property type="entry name" value="TYR_PHOSPHATASE_2"/>
    <property type="match status" value="1"/>
</dbReference>
<feature type="domain" description="C2 tensin-type" evidence="5">
    <location>
        <begin position="327"/>
        <end position="476"/>
    </location>
</feature>
<reference evidence="6 7" key="1">
    <citation type="journal article" date="2004" name="Science">
        <title>The genome of the diatom Thalassiosira pseudonana: ecology, evolution, and metabolism.</title>
        <authorList>
            <person name="Armbrust E.V."/>
            <person name="Berges J.A."/>
            <person name="Bowler C."/>
            <person name="Green B.R."/>
            <person name="Martinez D."/>
            <person name="Putnam N.H."/>
            <person name="Zhou S."/>
            <person name="Allen A.E."/>
            <person name="Apt K.E."/>
            <person name="Bechner M."/>
            <person name="Brzezinski M.A."/>
            <person name="Chaal B.K."/>
            <person name="Chiovitti A."/>
            <person name="Davis A.K."/>
            <person name="Demarest M.S."/>
            <person name="Detter J.C."/>
            <person name="Glavina T."/>
            <person name="Goodstein D."/>
            <person name="Hadi M.Z."/>
            <person name="Hellsten U."/>
            <person name="Hildebrand M."/>
            <person name="Jenkins B.D."/>
            <person name="Jurka J."/>
            <person name="Kapitonov V.V."/>
            <person name="Kroger N."/>
            <person name="Lau W.W."/>
            <person name="Lane T.W."/>
            <person name="Larimer F.W."/>
            <person name="Lippmeier J.C."/>
            <person name="Lucas S."/>
            <person name="Medina M."/>
            <person name="Montsant A."/>
            <person name="Obornik M."/>
            <person name="Parker M.S."/>
            <person name="Palenik B."/>
            <person name="Pazour G.J."/>
            <person name="Richardson P.M."/>
            <person name="Rynearson T.A."/>
            <person name="Saito M.A."/>
            <person name="Schwartz D.C."/>
            <person name="Thamatrakoln K."/>
            <person name="Valentin K."/>
            <person name="Vardi A."/>
            <person name="Wilkerson F.P."/>
            <person name="Rokhsar D.S."/>
        </authorList>
    </citation>
    <scope>NUCLEOTIDE SEQUENCE [LARGE SCALE GENOMIC DNA]</scope>
    <source>
        <strain evidence="6 7">CCMP1335</strain>
    </source>
</reference>
<reference evidence="6 7" key="2">
    <citation type="journal article" date="2008" name="Nature">
        <title>The Phaeodactylum genome reveals the evolutionary history of diatom genomes.</title>
        <authorList>
            <person name="Bowler C."/>
            <person name="Allen A.E."/>
            <person name="Badger J.H."/>
            <person name="Grimwood J."/>
            <person name="Jabbari K."/>
            <person name="Kuo A."/>
            <person name="Maheswari U."/>
            <person name="Martens C."/>
            <person name="Maumus F."/>
            <person name="Otillar R.P."/>
            <person name="Rayko E."/>
            <person name="Salamov A."/>
            <person name="Vandepoele K."/>
            <person name="Beszteri B."/>
            <person name="Gruber A."/>
            <person name="Heijde M."/>
            <person name="Katinka M."/>
            <person name="Mock T."/>
            <person name="Valentin K."/>
            <person name="Verret F."/>
            <person name="Berges J.A."/>
            <person name="Brownlee C."/>
            <person name="Cadoret J.P."/>
            <person name="Chiovitti A."/>
            <person name="Choi C.J."/>
            <person name="Coesel S."/>
            <person name="De Martino A."/>
            <person name="Detter J.C."/>
            <person name="Durkin C."/>
            <person name="Falciatore A."/>
            <person name="Fournet J."/>
            <person name="Haruta M."/>
            <person name="Huysman M.J."/>
            <person name="Jenkins B.D."/>
            <person name="Jiroutova K."/>
            <person name="Jorgensen R.E."/>
            <person name="Joubert Y."/>
            <person name="Kaplan A."/>
            <person name="Kroger N."/>
            <person name="Kroth P.G."/>
            <person name="La Roche J."/>
            <person name="Lindquist E."/>
            <person name="Lommer M."/>
            <person name="Martin-Jezequel V."/>
            <person name="Lopez P.J."/>
            <person name="Lucas S."/>
            <person name="Mangogna M."/>
            <person name="McGinnis K."/>
            <person name="Medlin L.K."/>
            <person name="Montsant A."/>
            <person name="Oudot-Le Secq M.P."/>
            <person name="Napoli C."/>
            <person name="Obornik M."/>
            <person name="Parker M.S."/>
            <person name="Petit J.L."/>
            <person name="Porcel B.M."/>
            <person name="Poulsen N."/>
            <person name="Robison M."/>
            <person name="Rychlewski L."/>
            <person name="Rynearson T.A."/>
            <person name="Schmutz J."/>
            <person name="Shapiro H."/>
            <person name="Siaut M."/>
            <person name="Stanley M."/>
            <person name="Sussman M.R."/>
            <person name="Taylor A.R."/>
            <person name="Vardi A."/>
            <person name="von Dassow P."/>
            <person name="Vyverman W."/>
            <person name="Willis A."/>
            <person name="Wyrwicz L.S."/>
            <person name="Rokhsar D.S."/>
            <person name="Weissenbach J."/>
            <person name="Armbrust E.V."/>
            <person name="Green B.R."/>
            <person name="Van de Peer Y."/>
            <person name="Grigoriev I.V."/>
        </authorList>
    </citation>
    <scope>NUCLEOTIDE SEQUENCE [LARGE SCALE GENOMIC DNA]</scope>
    <source>
        <strain evidence="6 7">CCMP1335</strain>
    </source>
</reference>
<dbReference type="InterPro" id="IPR029021">
    <property type="entry name" value="Prot-tyrosine_phosphatase-like"/>
</dbReference>
<dbReference type="OMA" id="RDSRFWD"/>
<dbReference type="InterPro" id="IPR016130">
    <property type="entry name" value="Tyr_Pase_AS"/>
</dbReference>
<dbReference type="GeneID" id="7451071"/>
<dbReference type="AlphaFoldDB" id="B8C968"/>